<dbReference type="Gene3D" id="1.10.357.10">
    <property type="entry name" value="Tetracycline Repressor, domain 2"/>
    <property type="match status" value="1"/>
</dbReference>
<dbReference type="PANTHER" id="PTHR30055">
    <property type="entry name" value="HTH-TYPE TRANSCRIPTIONAL REGULATOR RUTR"/>
    <property type="match status" value="1"/>
</dbReference>
<proteinExistence type="predicted"/>
<dbReference type="Proteomes" id="UP001519305">
    <property type="component" value="Unassembled WGS sequence"/>
</dbReference>
<comment type="caution">
    <text evidence="7">The sequence shown here is derived from an EMBL/GenBank/DDBJ whole genome shotgun (WGS) entry which is preliminary data.</text>
</comment>
<dbReference type="SUPFAM" id="SSF46689">
    <property type="entry name" value="Homeodomain-like"/>
    <property type="match status" value="1"/>
</dbReference>
<dbReference type="InterPro" id="IPR054129">
    <property type="entry name" value="DesT_TetR_C"/>
</dbReference>
<evidence type="ECO:0000256" key="4">
    <source>
        <dbReference type="PROSITE-ProRule" id="PRU00335"/>
    </source>
</evidence>
<evidence type="ECO:0000313" key="8">
    <source>
        <dbReference type="Proteomes" id="UP001519305"/>
    </source>
</evidence>
<dbReference type="InterPro" id="IPR050109">
    <property type="entry name" value="HTH-type_TetR-like_transc_reg"/>
</dbReference>
<dbReference type="SUPFAM" id="SSF48498">
    <property type="entry name" value="Tetracyclin repressor-like, C-terminal domain"/>
    <property type="match status" value="1"/>
</dbReference>
<dbReference type="InterPro" id="IPR023772">
    <property type="entry name" value="DNA-bd_HTH_TetR-type_CS"/>
</dbReference>
<feature type="compositionally biased region" description="Basic and acidic residues" evidence="5">
    <location>
        <begin position="232"/>
        <end position="243"/>
    </location>
</feature>
<keyword evidence="1" id="KW-0805">Transcription regulation</keyword>
<dbReference type="Pfam" id="PF21943">
    <property type="entry name" value="TetR_C_46"/>
    <property type="match status" value="1"/>
</dbReference>
<dbReference type="Pfam" id="PF00440">
    <property type="entry name" value="TetR_N"/>
    <property type="match status" value="1"/>
</dbReference>
<evidence type="ECO:0000259" key="6">
    <source>
        <dbReference type="PROSITE" id="PS50977"/>
    </source>
</evidence>
<dbReference type="PROSITE" id="PS01081">
    <property type="entry name" value="HTH_TETR_1"/>
    <property type="match status" value="1"/>
</dbReference>
<evidence type="ECO:0000256" key="2">
    <source>
        <dbReference type="ARBA" id="ARBA00023125"/>
    </source>
</evidence>
<accession>A0ABS4U5Q2</accession>
<organism evidence="7 8">
    <name type="scientific">Corynebacterium freneyi</name>
    <dbReference type="NCBI Taxonomy" id="134034"/>
    <lineage>
        <taxon>Bacteria</taxon>
        <taxon>Bacillati</taxon>
        <taxon>Actinomycetota</taxon>
        <taxon>Actinomycetes</taxon>
        <taxon>Mycobacteriales</taxon>
        <taxon>Corynebacteriaceae</taxon>
        <taxon>Corynebacterium</taxon>
    </lineage>
</organism>
<name>A0ABS4U5Q2_9CORY</name>
<evidence type="ECO:0000313" key="7">
    <source>
        <dbReference type="EMBL" id="MBP2331967.1"/>
    </source>
</evidence>
<dbReference type="InterPro" id="IPR036271">
    <property type="entry name" value="Tet_transcr_reg_TetR-rel_C_sf"/>
</dbReference>
<dbReference type="PROSITE" id="PS50977">
    <property type="entry name" value="HTH_TETR_2"/>
    <property type="match status" value="1"/>
</dbReference>
<dbReference type="PANTHER" id="PTHR30055:SF227">
    <property type="entry name" value="TRANSCRIPTIONAL REGULATORY PROTEIN (PROBABLY TETR-FAMILY)-RELATED"/>
    <property type="match status" value="1"/>
</dbReference>
<evidence type="ECO:0000256" key="3">
    <source>
        <dbReference type="ARBA" id="ARBA00023163"/>
    </source>
</evidence>
<keyword evidence="3" id="KW-0804">Transcription</keyword>
<reference evidence="7 8" key="1">
    <citation type="submission" date="2021-03" db="EMBL/GenBank/DDBJ databases">
        <title>Sequencing the genomes of 1000 actinobacteria strains.</title>
        <authorList>
            <person name="Klenk H.-P."/>
        </authorList>
    </citation>
    <scope>NUCLEOTIDE SEQUENCE [LARGE SCALE GENOMIC DNA]</scope>
    <source>
        <strain evidence="7 8">DSM 44506</strain>
    </source>
</reference>
<dbReference type="InterPro" id="IPR009057">
    <property type="entry name" value="Homeodomain-like_sf"/>
</dbReference>
<feature type="region of interest" description="Disordered" evidence="5">
    <location>
        <begin position="222"/>
        <end position="243"/>
    </location>
</feature>
<evidence type="ECO:0000256" key="5">
    <source>
        <dbReference type="SAM" id="MobiDB-lite"/>
    </source>
</evidence>
<keyword evidence="2 4" id="KW-0238">DNA-binding</keyword>
<evidence type="ECO:0000256" key="1">
    <source>
        <dbReference type="ARBA" id="ARBA00023015"/>
    </source>
</evidence>
<dbReference type="EMBL" id="JAGINY010000001">
    <property type="protein sequence ID" value="MBP2331967.1"/>
    <property type="molecule type" value="Genomic_DNA"/>
</dbReference>
<gene>
    <name evidence="7" type="ORF">JOF33_000666</name>
</gene>
<feature type="DNA-binding region" description="H-T-H motif" evidence="4">
    <location>
        <begin position="38"/>
        <end position="57"/>
    </location>
</feature>
<dbReference type="InterPro" id="IPR001647">
    <property type="entry name" value="HTH_TetR"/>
</dbReference>
<dbReference type="PRINTS" id="PR00455">
    <property type="entry name" value="HTHTETR"/>
</dbReference>
<dbReference type="RefSeq" id="WP_244979497.1">
    <property type="nucleotide sequence ID" value="NZ_CP047357.1"/>
</dbReference>
<protein>
    <submittedName>
        <fullName evidence="7">AcrR family transcriptional regulator</fullName>
    </submittedName>
</protein>
<sequence length="243" mass="26187">MGNPGNDVRRRMSGPERRRQLLDVGRGAFAERGLDGTSMEEIASRAGVSKPVVYEHFGTKDGLYREVVAEEMERLERVIAESISKGRSRARIERAVVGLLEYVEEHTDGFTILARDPASTSGLATLLGNATGRVSHILGAAFARAGLDESHAVLYSQALVGMVSQTAQWWLDERTGSREGPAMDRETVAAHIVNLCWNGLAGMESHPVLRGDVEGPAAEEGAVLGAGAEADPADRVRRLNDRG</sequence>
<keyword evidence="8" id="KW-1185">Reference proteome</keyword>
<feature type="domain" description="HTH tetR-type" evidence="6">
    <location>
        <begin position="15"/>
        <end position="75"/>
    </location>
</feature>